<organism evidence="2 3">
    <name type="scientific">Meristemomyces frigidus</name>
    <dbReference type="NCBI Taxonomy" id="1508187"/>
    <lineage>
        <taxon>Eukaryota</taxon>
        <taxon>Fungi</taxon>
        <taxon>Dikarya</taxon>
        <taxon>Ascomycota</taxon>
        <taxon>Pezizomycotina</taxon>
        <taxon>Dothideomycetes</taxon>
        <taxon>Dothideomycetidae</taxon>
        <taxon>Mycosphaerellales</taxon>
        <taxon>Teratosphaeriaceae</taxon>
        <taxon>Meristemomyces</taxon>
    </lineage>
</organism>
<evidence type="ECO:0000313" key="2">
    <source>
        <dbReference type="EMBL" id="KAK5110484.1"/>
    </source>
</evidence>
<comment type="caution">
    <text evidence="2">The sequence shown here is derived from an EMBL/GenBank/DDBJ whole genome shotgun (WGS) entry which is preliminary data.</text>
</comment>
<evidence type="ECO:0000256" key="1">
    <source>
        <dbReference type="SAM" id="MobiDB-lite"/>
    </source>
</evidence>
<feature type="compositionally biased region" description="Polar residues" evidence="1">
    <location>
        <begin position="1"/>
        <end position="17"/>
    </location>
</feature>
<feature type="region of interest" description="Disordered" evidence="1">
    <location>
        <begin position="1"/>
        <end position="42"/>
    </location>
</feature>
<protein>
    <submittedName>
        <fullName evidence="2">Uncharacterized protein</fullName>
    </submittedName>
</protein>
<evidence type="ECO:0000313" key="3">
    <source>
        <dbReference type="Proteomes" id="UP001310890"/>
    </source>
</evidence>
<proteinExistence type="predicted"/>
<dbReference type="PANTHER" id="PTHR42085">
    <property type="entry name" value="F-BOX DOMAIN-CONTAINING PROTEIN"/>
    <property type="match status" value="1"/>
</dbReference>
<feature type="compositionally biased region" description="Low complexity" evidence="1">
    <location>
        <begin position="19"/>
        <end position="34"/>
    </location>
</feature>
<sequence>MTSAQVANPSHTATQPEHLNISSLSLTPTNSPTNPAQPTLLGIPPELRDKIYSLVLLAPEPIPLHFHPASYLRQHHRPLVHVCRTTLHESHSLYYSGNTFVLPSIDDAVDWLAKLGRDHLPLVQKVQLRHGALECGFPLPGTPPRVPRVPGAAGNHVARRIPGRRSPDRFMLAFVLRAGGVAIGAVGGKVEEELVETAREALAPLARYLDKLEPLHQLVVQGTMAHCKLCALKNQCPWPLDDI</sequence>
<dbReference type="InterPro" id="IPR038883">
    <property type="entry name" value="AN11006-like"/>
</dbReference>
<name>A0AAN7YEZ6_9PEZI</name>
<gene>
    <name evidence="2" type="ORF">LTR62_005836</name>
</gene>
<dbReference type="PANTHER" id="PTHR42085:SF1">
    <property type="entry name" value="F-BOX DOMAIN-CONTAINING PROTEIN"/>
    <property type="match status" value="1"/>
</dbReference>
<dbReference type="AlphaFoldDB" id="A0AAN7YEZ6"/>
<dbReference type="Proteomes" id="UP001310890">
    <property type="component" value="Unassembled WGS sequence"/>
</dbReference>
<dbReference type="EMBL" id="JAVRRL010000049">
    <property type="protein sequence ID" value="KAK5110484.1"/>
    <property type="molecule type" value="Genomic_DNA"/>
</dbReference>
<accession>A0AAN7YEZ6</accession>
<reference evidence="2" key="1">
    <citation type="submission" date="2023-08" db="EMBL/GenBank/DDBJ databases">
        <title>Black Yeasts Isolated from many extreme environments.</title>
        <authorList>
            <person name="Coleine C."/>
            <person name="Stajich J.E."/>
            <person name="Selbmann L."/>
        </authorList>
    </citation>
    <scope>NUCLEOTIDE SEQUENCE</scope>
    <source>
        <strain evidence="2">CCFEE 5401</strain>
    </source>
</reference>